<evidence type="ECO:0000256" key="3">
    <source>
        <dbReference type="ARBA" id="ARBA00023163"/>
    </source>
</evidence>
<dbReference type="Gene3D" id="3.30.450.40">
    <property type="match status" value="1"/>
</dbReference>
<dbReference type="SUPFAM" id="SSF55781">
    <property type="entry name" value="GAF domain-like"/>
    <property type="match status" value="1"/>
</dbReference>
<comment type="caution">
    <text evidence="6">The sequence shown here is derived from an EMBL/GenBank/DDBJ whole genome shotgun (WGS) entry which is preliminary data.</text>
</comment>
<dbReference type="EMBL" id="JBHSXL010000015">
    <property type="protein sequence ID" value="MFC6893906.1"/>
    <property type="molecule type" value="Genomic_DNA"/>
</dbReference>
<dbReference type="Pfam" id="PF09339">
    <property type="entry name" value="HTH_IclR"/>
    <property type="match status" value="1"/>
</dbReference>
<evidence type="ECO:0000313" key="7">
    <source>
        <dbReference type="Proteomes" id="UP001596296"/>
    </source>
</evidence>
<dbReference type="RefSeq" id="WP_379746555.1">
    <property type="nucleotide sequence ID" value="NZ_JBHSVN010000001.1"/>
</dbReference>
<dbReference type="InterPro" id="IPR011991">
    <property type="entry name" value="ArsR-like_HTH"/>
</dbReference>
<dbReference type="Gene3D" id="1.10.10.10">
    <property type="entry name" value="Winged helix-like DNA-binding domain superfamily/Winged helix DNA-binding domain"/>
    <property type="match status" value="1"/>
</dbReference>
<evidence type="ECO:0000313" key="6">
    <source>
        <dbReference type="EMBL" id="MFC6893906.1"/>
    </source>
</evidence>
<dbReference type="CDD" id="cd00090">
    <property type="entry name" value="HTH_ARSR"/>
    <property type="match status" value="1"/>
</dbReference>
<dbReference type="SMART" id="SM00346">
    <property type="entry name" value="HTH_ICLR"/>
    <property type="match status" value="1"/>
</dbReference>
<keyword evidence="1" id="KW-0805">Transcription regulation</keyword>
<keyword evidence="2" id="KW-0238">DNA-binding</keyword>
<keyword evidence="7" id="KW-1185">Reference proteome</keyword>
<evidence type="ECO:0000259" key="5">
    <source>
        <dbReference type="PROSITE" id="PS51078"/>
    </source>
</evidence>
<sequence>MTTEPTGRRIRGVQIGVSVIELLQREGTLGVTAIANELGHSKSTVHSHLRTLADEGLVVAEDGGYRLSLKFLSIARDVRDQVADYDVIENEVDELAFETGEIVQFGIEEYERVSYLYKAAGDRAVTTASRIGTQQPIHSTALGKTILAHLPADHREGIVDALDLDGRTETTITDRQALREELDRIVDRGYGIDDEENIQGLRCVAAPVLDDDEVLGAISISGPSSRITDERLHGDLADSVRRAANVIELNTKFG</sequence>
<dbReference type="AlphaFoldDB" id="A0ABD5V3Y8"/>
<dbReference type="InterPro" id="IPR036388">
    <property type="entry name" value="WH-like_DNA-bd_sf"/>
</dbReference>
<dbReference type="InterPro" id="IPR050707">
    <property type="entry name" value="HTH_MetabolicPath_Reg"/>
</dbReference>
<dbReference type="InterPro" id="IPR014757">
    <property type="entry name" value="Tscrpt_reg_IclR_C"/>
</dbReference>
<proteinExistence type="predicted"/>
<organism evidence="6 7">
    <name type="scientific">Halopenitus salinus</name>
    <dbReference type="NCBI Taxonomy" id="1198295"/>
    <lineage>
        <taxon>Archaea</taxon>
        <taxon>Methanobacteriati</taxon>
        <taxon>Methanobacteriota</taxon>
        <taxon>Stenosarchaea group</taxon>
        <taxon>Halobacteria</taxon>
        <taxon>Halobacteriales</taxon>
        <taxon>Haloferacaceae</taxon>
        <taxon>Halopenitus</taxon>
    </lineage>
</organism>
<dbReference type="InterPro" id="IPR005471">
    <property type="entry name" value="Tscrpt_reg_IclR_N"/>
</dbReference>
<name>A0ABD5V3Y8_9EURY</name>
<keyword evidence="3" id="KW-0804">Transcription</keyword>
<dbReference type="SUPFAM" id="SSF46785">
    <property type="entry name" value="Winged helix' DNA-binding domain"/>
    <property type="match status" value="1"/>
</dbReference>
<evidence type="ECO:0000259" key="4">
    <source>
        <dbReference type="PROSITE" id="PS51077"/>
    </source>
</evidence>
<dbReference type="PANTHER" id="PTHR30136:SF35">
    <property type="entry name" value="HTH-TYPE TRANSCRIPTIONAL REGULATOR RV1719"/>
    <property type="match status" value="1"/>
</dbReference>
<dbReference type="PROSITE" id="PS51078">
    <property type="entry name" value="ICLR_ED"/>
    <property type="match status" value="1"/>
</dbReference>
<evidence type="ECO:0000256" key="1">
    <source>
        <dbReference type="ARBA" id="ARBA00023015"/>
    </source>
</evidence>
<dbReference type="InterPro" id="IPR036390">
    <property type="entry name" value="WH_DNA-bd_sf"/>
</dbReference>
<gene>
    <name evidence="6" type="ORF">ACFQE9_15035</name>
</gene>
<dbReference type="PANTHER" id="PTHR30136">
    <property type="entry name" value="HELIX-TURN-HELIX TRANSCRIPTIONAL REGULATOR, ICLR FAMILY"/>
    <property type="match status" value="1"/>
</dbReference>
<dbReference type="Proteomes" id="UP001596296">
    <property type="component" value="Unassembled WGS sequence"/>
</dbReference>
<dbReference type="Pfam" id="PF01614">
    <property type="entry name" value="IclR_C"/>
    <property type="match status" value="1"/>
</dbReference>
<evidence type="ECO:0000256" key="2">
    <source>
        <dbReference type="ARBA" id="ARBA00023125"/>
    </source>
</evidence>
<feature type="domain" description="IclR-ED" evidence="5">
    <location>
        <begin position="70"/>
        <end position="253"/>
    </location>
</feature>
<reference evidence="6 7" key="1">
    <citation type="journal article" date="2019" name="Int. J. Syst. Evol. Microbiol.">
        <title>The Global Catalogue of Microorganisms (GCM) 10K type strain sequencing project: providing services to taxonomists for standard genome sequencing and annotation.</title>
        <authorList>
            <consortium name="The Broad Institute Genomics Platform"/>
            <consortium name="The Broad Institute Genome Sequencing Center for Infectious Disease"/>
            <person name="Wu L."/>
            <person name="Ma J."/>
        </authorList>
    </citation>
    <scope>NUCLEOTIDE SEQUENCE [LARGE SCALE GENOMIC DNA]</scope>
    <source>
        <strain evidence="6 7">SKJ47</strain>
    </source>
</reference>
<accession>A0ABD5V3Y8</accession>
<dbReference type="GO" id="GO:0006355">
    <property type="term" value="P:regulation of DNA-templated transcription"/>
    <property type="evidence" value="ECO:0007669"/>
    <property type="project" value="UniProtKB-ARBA"/>
</dbReference>
<dbReference type="PROSITE" id="PS51077">
    <property type="entry name" value="HTH_ICLR"/>
    <property type="match status" value="1"/>
</dbReference>
<protein>
    <submittedName>
        <fullName evidence="6">IclR family transcriptional regulator</fullName>
    </submittedName>
</protein>
<dbReference type="InterPro" id="IPR029016">
    <property type="entry name" value="GAF-like_dom_sf"/>
</dbReference>
<dbReference type="GO" id="GO:0003677">
    <property type="term" value="F:DNA binding"/>
    <property type="evidence" value="ECO:0007669"/>
    <property type="project" value="UniProtKB-KW"/>
</dbReference>
<feature type="domain" description="HTH iclR-type" evidence="4">
    <location>
        <begin position="10"/>
        <end position="69"/>
    </location>
</feature>